<dbReference type="Proteomes" id="UP000228621">
    <property type="component" value="Unassembled WGS sequence"/>
</dbReference>
<feature type="binding site" evidence="9">
    <location>
        <position position="103"/>
    </location>
    <ligand>
        <name>Mg(2+)</name>
        <dbReference type="ChEBI" id="CHEBI:18420"/>
        <label>2</label>
    </ligand>
</feature>
<reference evidence="14" key="1">
    <citation type="journal article" date="2019" name="Genome Announc.">
        <title>Draft Genome Sequence of Pseudoalteromonas piscicida Strain 36Y ROTHPW, an Hypersaline Seawater Isolate from the South Coast of Sonora, Mexico.</title>
        <authorList>
            <person name="Sanchez-Diaz R."/>
            <person name="Molina-Garza Z.J."/>
            <person name="Cruz-Suarez L.E."/>
            <person name="Selvin J."/>
            <person name="Kiran G.S."/>
            <person name="Ibarra-Gamez J.C."/>
            <person name="Gomez-Gil B."/>
            <person name="Galaviz-Silva L."/>
        </authorList>
    </citation>
    <scope>NUCLEOTIDE SEQUENCE [LARGE SCALE GENOMIC DNA]</scope>
    <source>
        <strain evidence="14">36Y_RITHPW</strain>
    </source>
</reference>
<dbReference type="PRINTS" id="PR00115">
    <property type="entry name" value="F16BPHPHTASE"/>
</dbReference>
<dbReference type="Pfam" id="PF00316">
    <property type="entry name" value="FBPase"/>
    <property type="match status" value="1"/>
</dbReference>
<evidence type="ECO:0000256" key="1">
    <source>
        <dbReference type="ARBA" id="ARBA00001273"/>
    </source>
</evidence>
<dbReference type="RefSeq" id="WP_099642345.1">
    <property type="nucleotide sequence ID" value="NZ_NKHF01000055.1"/>
</dbReference>
<feature type="domain" description="Fructose-1-6-bisphosphatase class 1 C-terminal" evidence="12">
    <location>
        <begin position="188"/>
        <end position="320"/>
    </location>
</feature>
<comment type="cofactor">
    <cofactor evidence="9">
        <name>Mg(2+)</name>
        <dbReference type="ChEBI" id="CHEBI:18420"/>
    </cofactor>
    <text evidence="9">Binds 2 magnesium ions per subunit.</text>
</comment>
<dbReference type="Pfam" id="PF18913">
    <property type="entry name" value="FBPase_C"/>
    <property type="match status" value="1"/>
</dbReference>
<comment type="catalytic activity">
    <reaction evidence="1 9">
        <text>beta-D-fructose 1,6-bisphosphate + H2O = beta-D-fructose 6-phosphate + phosphate</text>
        <dbReference type="Rhea" id="RHEA:11064"/>
        <dbReference type="ChEBI" id="CHEBI:15377"/>
        <dbReference type="ChEBI" id="CHEBI:32966"/>
        <dbReference type="ChEBI" id="CHEBI:43474"/>
        <dbReference type="ChEBI" id="CHEBI:57634"/>
        <dbReference type="EC" id="3.1.3.11"/>
    </reaction>
</comment>
<feature type="binding site" evidence="9">
    <location>
        <position position="103"/>
    </location>
    <ligand>
        <name>Mg(2+)</name>
        <dbReference type="ChEBI" id="CHEBI:18420"/>
        <label>1</label>
    </ligand>
</feature>
<evidence type="ECO:0000256" key="2">
    <source>
        <dbReference type="ARBA" id="ARBA00010941"/>
    </source>
</evidence>
<dbReference type="OrthoDB" id="9806756at2"/>
<dbReference type="InterPro" id="IPR000146">
    <property type="entry name" value="FBPase_class-1"/>
</dbReference>
<dbReference type="InterPro" id="IPR044015">
    <property type="entry name" value="FBPase_C_dom"/>
</dbReference>
<accession>A0A2A5JPM2</accession>
<feature type="binding site" evidence="9">
    <location>
        <begin position="106"/>
        <end position="109"/>
    </location>
    <ligand>
        <name>substrate</name>
    </ligand>
</feature>
<dbReference type="Gene3D" id="3.40.190.80">
    <property type="match status" value="1"/>
</dbReference>
<dbReference type="GO" id="GO:0006094">
    <property type="term" value="P:gluconeogenesis"/>
    <property type="evidence" value="ECO:0007669"/>
    <property type="project" value="UniProtKB-UniRule"/>
</dbReference>
<keyword evidence="14" id="KW-1185">Reference proteome</keyword>
<feature type="binding site" evidence="9">
    <location>
        <position position="270"/>
    </location>
    <ligand>
        <name>Mg(2+)</name>
        <dbReference type="ChEBI" id="CHEBI:18420"/>
        <label>2</label>
    </ligand>
</feature>
<keyword evidence="7 9" id="KW-0119">Carbohydrate metabolism</keyword>
<dbReference type="GO" id="GO:0006000">
    <property type="term" value="P:fructose metabolic process"/>
    <property type="evidence" value="ECO:0007669"/>
    <property type="project" value="TreeGrafter"/>
</dbReference>
<comment type="subcellular location">
    <subcellularLocation>
        <location evidence="9">Cytoplasm</location>
    </subcellularLocation>
</comment>
<dbReference type="AlphaFoldDB" id="A0A2A5JPM2"/>
<proteinExistence type="inferred from homology"/>
<dbReference type="InterPro" id="IPR028343">
    <property type="entry name" value="FBPtase"/>
</dbReference>
<dbReference type="PIRSF" id="PIRSF000904">
    <property type="entry name" value="FBPtase_SBPase"/>
    <property type="match status" value="1"/>
</dbReference>
<dbReference type="EC" id="3.1.3.11" evidence="9"/>
<evidence type="ECO:0000256" key="10">
    <source>
        <dbReference type="RuleBase" id="RU000508"/>
    </source>
</evidence>
<protein>
    <recommendedName>
        <fullName evidence="9">Fructose-1,6-bisphosphatase class 1</fullName>
        <shortName evidence="9">FBPase class 1</shortName>
        <ecNumber evidence="9">3.1.3.11</ecNumber>
    </recommendedName>
    <alternativeName>
        <fullName evidence="9">D-fructose-1,6-bisphosphate 1-phosphohydrolase class 1</fullName>
    </alternativeName>
</protein>
<feature type="binding site" evidence="9">
    <location>
        <position position="84"/>
    </location>
    <ligand>
        <name>Mg(2+)</name>
        <dbReference type="ChEBI" id="CHEBI:18420"/>
        <label>1</label>
    </ligand>
</feature>
<feature type="binding site" evidence="9">
    <location>
        <position position="198"/>
    </location>
    <ligand>
        <name>substrate</name>
    </ligand>
</feature>
<evidence type="ECO:0000256" key="3">
    <source>
        <dbReference type="ARBA" id="ARBA00022490"/>
    </source>
</evidence>
<comment type="caution">
    <text evidence="13">The sequence shown here is derived from an EMBL/GenBank/DDBJ whole genome shotgun (WGS) entry which is preliminary data.</text>
</comment>
<evidence type="ECO:0000256" key="8">
    <source>
        <dbReference type="ARBA" id="ARBA00024331"/>
    </source>
</evidence>
<sequence length="322" mass="35367">MRRLPPVLIEDGCSRELVSLIRTILAACKEISFRVGQGALSGVLGSTLDENIQGETQKKLDVLSNQLLKDILLESGYVKAIASEEEDFTVAGNPNANYIVAFDPLDGSSNTDINSLVGTIFSIMEAPEGSDPSDQTIFMQPGHKQVAAGYVLYGPSTMLALSTGKGTRLFTLDKTHGSFLLTQDFAQVPEDTKEFAINASNQRHWTPAMQSYIADLLEGETGPRGKNFNMRWIAAMVGDVHRVLCRGGLFTYPEDRKDPNKPFKLRLLYEANPMAMLVEQAGGIAHTGRERILDIQPEEIHQRVGVILGSKNEVEVCLGYHK</sequence>
<name>A0A2A5JPM2_PSEO7</name>
<keyword evidence="5 9" id="KW-0378">Hydrolase</keyword>
<dbReference type="Gene3D" id="3.30.540.10">
    <property type="entry name" value="Fructose-1,6-Bisphosphatase, subunit A, domain 1"/>
    <property type="match status" value="1"/>
</dbReference>
<dbReference type="InterPro" id="IPR033391">
    <property type="entry name" value="FBPase_N"/>
</dbReference>
<keyword evidence="4 9" id="KW-0479">Metal-binding</keyword>
<feature type="domain" description="Fructose-1-6-bisphosphatase class I N-terminal" evidence="11">
    <location>
        <begin position="15"/>
        <end position="183"/>
    </location>
</feature>
<keyword evidence="6 9" id="KW-0460">Magnesium</keyword>
<dbReference type="GO" id="GO:0030388">
    <property type="term" value="P:fructose 1,6-bisphosphate metabolic process"/>
    <property type="evidence" value="ECO:0007669"/>
    <property type="project" value="TreeGrafter"/>
</dbReference>
<evidence type="ECO:0000313" key="13">
    <source>
        <dbReference type="EMBL" id="PCK31402.1"/>
    </source>
</evidence>
<dbReference type="GO" id="GO:0005829">
    <property type="term" value="C:cytosol"/>
    <property type="evidence" value="ECO:0007669"/>
    <property type="project" value="TreeGrafter"/>
</dbReference>
<dbReference type="PIRSF" id="PIRSF500210">
    <property type="entry name" value="FBPtase"/>
    <property type="match status" value="1"/>
</dbReference>
<feature type="binding site" evidence="9">
    <location>
        <position position="105"/>
    </location>
    <ligand>
        <name>Mg(2+)</name>
        <dbReference type="ChEBI" id="CHEBI:18420"/>
        <label>1</label>
    </ligand>
</feature>
<dbReference type="GO" id="GO:0042132">
    <property type="term" value="F:fructose 1,6-bisphosphate 1-phosphatase activity"/>
    <property type="evidence" value="ECO:0007669"/>
    <property type="project" value="UniProtKB-UniRule"/>
</dbReference>
<evidence type="ECO:0000256" key="6">
    <source>
        <dbReference type="ARBA" id="ARBA00022842"/>
    </source>
</evidence>
<dbReference type="PANTHER" id="PTHR11556">
    <property type="entry name" value="FRUCTOSE-1,6-BISPHOSPHATASE-RELATED"/>
    <property type="match status" value="1"/>
</dbReference>
<comment type="caution">
    <text evidence="9">Lacks conserved residue(s) required for the propagation of feature annotation.</text>
</comment>
<dbReference type="CDD" id="cd00354">
    <property type="entry name" value="FBPase"/>
    <property type="match status" value="1"/>
</dbReference>
<dbReference type="NCBIfam" id="NF006779">
    <property type="entry name" value="PRK09293.1-3"/>
    <property type="match status" value="1"/>
</dbReference>
<dbReference type="GO" id="GO:0006002">
    <property type="term" value="P:fructose 6-phosphate metabolic process"/>
    <property type="evidence" value="ECO:0007669"/>
    <property type="project" value="TreeGrafter"/>
</dbReference>
<dbReference type="FunFam" id="3.40.190.80:FF:000011">
    <property type="entry name" value="Fructose-1,6-bisphosphatase class 1"/>
    <property type="match status" value="1"/>
</dbReference>
<evidence type="ECO:0000259" key="11">
    <source>
        <dbReference type="Pfam" id="PF00316"/>
    </source>
</evidence>
<feature type="binding site" evidence="9">
    <location>
        <position position="264"/>
    </location>
    <ligand>
        <name>substrate</name>
    </ligand>
</feature>
<evidence type="ECO:0000256" key="5">
    <source>
        <dbReference type="ARBA" id="ARBA00022801"/>
    </source>
</evidence>
<dbReference type="NCBIfam" id="NF006780">
    <property type="entry name" value="PRK09293.1-4"/>
    <property type="match status" value="1"/>
</dbReference>
<dbReference type="PANTHER" id="PTHR11556:SF35">
    <property type="entry name" value="SEDOHEPTULOSE-1,7-BISPHOSPHATASE, CHLOROPLASTIC"/>
    <property type="match status" value="1"/>
</dbReference>
<dbReference type="GO" id="GO:0005986">
    <property type="term" value="P:sucrose biosynthetic process"/>
    <property type="evidence" value="ECO:0007669"/>
    <property type="project" value="TreeGrafter"/>
</dbReference>
<comment type="subunit">
    <text evidence="9">Homotetramer.</text>
</comment>
<dbReference type="HAMAP" id="MF_01855">
    <property type="entry name" value="FBPase_class1"/>
    <property type="match status" value="1"/>
</dbReference>
<feature type="binding site" evidence="9">
    <location>
        <position position="106"/>
    </location>
    <ligand>
        <name>Mg(2+)</name>
        <dbReference type="ChEBI" id="CHEBI:18420"/>
        <label>2</label>
    </ligand>
</feature>
<comment type="pathway">
    <text evidence="8">Carbohydrate biosynthesis.</text>
</comment>
<evidence type="ECO:0000259" key="12">
    <source>
        <dbReference type="Pfam" id="PF18913"/>
    </source>
</evidence>
<dbReference type="EMBL" id="NKHF01000055">
    <property type="protein sequence ID" value="PCK31402.1"/>
    <property type="molecule type" value="Genomic_DNA"/>
</dbReference>
<comment type="similarity">
    <text evidence="2 9 10">Belongs to the FBPase class 1 family.</text>
</comment>
<dbReference type="GO" id="GO:0000287">
    <property type="term" value="F:magnesium ion binding"/>
    <property type="evidence" value="ECO:0007669"/>
    <property type="project" value="UniProtKB-UniRule"/>
</dbReference>
<evidence type="ECO:0000256" key="4">
    <source>
        <dbReference type="ARBA" id="ARBA00022723"/>
    </source>
</evidence>
<evidence type="ECO:0000256" key="9">
    <source>
        <dbReference type="HAMAP-Rule" id="MF_01855"/>
    </source>
</evidence>
<organism evidence="13 14">
    <name type="scientific">Pseudoalteromonas piscicida</name>
    <dbReference type="NCBI Taxonomy" id="43662"/>
    <lineage>
        <taxon>Bacteria</taxon>
        <taxon>Pseudomonadati</taxon>
        <taxon>Pseudomonadota</taxon>
        <taxon>Gammaproteobacteria</taxon>
        <taxon>Alteromonadales</taxon>
        <taxon>Pseudoalteromonadaceae</taxon>
        <taxon>Pseudoalteromonas</taxon>
    </lineage>
</organism>
<dbReference type="SUPFAM" id="SSF56655">
    <property type="entry name" value="Carbohydrate phosphatase"/>
    <property type="match status" value="1"/>
</dbReference>
<gene>
    <name evidence="9" type="primary">fbp</name>
    <name evidence="13" type="ORF">CEX98_12190</name>
</gene>
<keyword evidence="3 9" id="KW-0963">Cytoplasm</keyword>
<evidence type="ECO:0000313" key="14">
    <source>
        <dbReference type="Proteomes" id="UP000228621"/>
    </source>
</evidence>
<evidence type="ECO:0000256" key="7">
    <source>
        <dbReference type="ARBA" id="ARBA00023277"/>
    </source>
</evidence>